<dbReference type="FunFam" id="3.40.50.300:FF:000366">
    <property type="entry name" value="GTPase, IMAP family member 2"/>
    <property type="match status" value="1"/>
</dbReference>
<evidence type="ECO:0000313" key="5">
    <source>
        <dbReference type="EMBL" id="CAC5415791.1"/>
    </source>
</evidence>
<evidence type="ECO:0000256" key="3">
    <source>
        <dbReference type="ARBA" id="ARBA00023134"/>
    </source>
</evidence>
<dbReference type="InterPro" id="IPR045058">
    <property type="entry name" value="GIMA/IAN/Toc"/>
</dbReference>
<sequence>MGHEPENEMRIVLLGKTGSGKSITGNVILGKKEFEFGCRSDSITKSCQLSLTKRFERKIRVLDTPGVFDTRKENKSTQQEIKKCIYLTTPGPHAIILCVPIGRFTEEDVDTVNHFVSHFGEAMMEYVIVWFTRLDDWKRDEGDKGTHIDVFIKSLDNEADEQVKRLINIIEKMVKDNGGSYYTNDDYRKAEKILQEKLAEEKEKKDREILAEQHKLRQEVDTEVRSGYERRLQESNRQH</sequence>
<proteinExistence type="inferred from homology"/>
<evidence type="ECO:0000313" key="6">
    <source>
        <dbReference type="Proteomes" id="UP000507470"/>
    </source>
</evidence>
<dbReference type="Gene3D" id="3.40.50.300">
    <property type="entry name" value="P-loop containing nucleotide triphosphate hydrolases"/>
    <property type="match status" value="1"/>
</dbReference>
<comment type="similarity">
    <text evidence="1">Belongs to the TRAFAC class TrmE-Era-EngA-EngB-Septin-like GTPase superfamily. AIG1/Toc34/Toc159-like paraseptin GTPase family. IAN subfamily.</text>
</comment>
<evidence type="ECO:0000256" key="1">
    <source>
        <dbReference type="ARBA" id="ARBA00008535"/>
    </source>
</evidence>
<feature type="domain" description="AIG1-type G" evidence="4">
    <location>
        <begin position="6"/>
        <end position="219"/>
    </location>
</feature>
<name>A0A6J8E9P7_MYTCO</name>
<gene>
    <name evidence="5" type="ORF">MCOR_48466</name>
</gene>
<evidence type="ECO:0000259" key="4">
    <source>
        <dbReference type="PROSITE" id="PS51720"/>
    </source>
</evidence>
<keyword evidence="6" id="KW-1185">Reference proteome</keyword>
<accession>A0A6J8E9P7</accession>
<organism evidence="5 6">
    <name type="scientific">Mytilus coruscus</name>
    <name type="common">Sea mussel</name>
    <dbReference type="NCBI Taxonomy" id="42192"/>
    <lineage>
        <taxon>Eukaryota</taxon>
        <taxon>Metazoa</taxon>
        <taxon>Spiralia</taxon>
        <taxon>Lophotrochozoa</taxon>
        <taxon>Mollusca</taxon>
        <taxon>Bivalvia</taxon>
        <taxon>Autobranchia</taxon>
        <taxon>Pteriomorphia</taxon>
        <taxon>Mytilida</taxon>
        <taxon>Mytiloidea</taxon>
        <taxon>Mytilidae</taxon>
        <taxon>Mytilinae</taxon>
        <taxon>Mytilus</taxon>
    </lineage>
</organism>
<keyword evidence="2" id="KW-0547">Nucleotide-binding</keyword>
<dbReference type="PANTHER" id="PTHR10903">
    <property type="entry name" value="GTPASE, IMAP FAMILY MEMBER-RELATED"/>
    <property type="match status" value="1"/>
</dbReference>
<dbReference type="EMBL" id="CACVKT020008520">
    <property type="protein sequence ID" value="CAC5415791.1"/>
    <property type="molecule type" value="Genomic_DNA"/>
</dbReference>
<dbReference type="OrthoDB" id="431287at2759"/>
<dbReference type="InterPro" id="IPR006703">
    <property type="entry name" value="G_AIG1"/>
</dbReference>
<protein>
    <submittedName>
        <fullName evidence="5">GTPase IMAP family member 4</fullName>
    </submittedName>
</protein>
<dbReference type="Proteomes" id="UP000507470">
    <property type="component" value="Unassembled WGS sequence"/>
</dbReference>
<dbReference type="PROSITE" id="PS51720">
    <property type="entry name" value="G_AIG1"/>
    <property type="match status" value="1"/>
</dbReference>
<dbReference type="InterPro" id="IPR027417">
    <property type="entry name" value="P-loop_NTPase"/>
</dbReference>
<dbReference type="AlphaFoldDB" id="A0A6J8E9P7"/>
<dbReference type="Pfam" id="PF04548">
    <property type="entry name" value="AIG1"/>
    <property type="match status" value="1"/>
</dbReference>
<dbReference type="GO" id="GO:0005525">
    <property type="term" value="F:GTP binding"/>
    <property type="evidence" value="ECO:0007669"/>
    <property type="project" value="UniProtKB-KW"/>
</dbReference>
<dbReference type="PANTHER" id="PTHR10903:SF170">
    <property type="entry name" value="GTPASE IMAP FAMILY MEMBER 7"/>
    <property type="match status" value="1"/>
</dbReference>
<reference evidence="5 6" key="1">
    <citation type="submission" date="2020-06" db="EMBL/GenBank/DDBJ databases">
        <authorList>
            <person name="Li R."/>
            <person name="Bekaert M."/>
        </authorList>
    </citation>
    <scope>NUCLEOTIDE SEQUENCE [LARGE SCALE GENOMIC DNA]</scope>
    <source>
        <strain evidence="6">wild</strain>
    </source>
</reference>
<dbReference type="SUPFAM" id="SSF52540">
    <property type="entry name" value="P-loop containing nucleoside triphosphate hydrolases"/>
    <property type="match status" value="1"/>
</dbReference>
<evidence type="ECO:0000256" key="2">
    <source>
        <dbReference type="ARBA" id="ARBA00022741"/>
    </source>
</evidence>
<keyword evidence="3" id="KW-0342">GTP-binding</keyword>